<comment type="caution">
    <text evidence="1">The sequence shown here is derived from an EMBL/GenBank/DDBJ whole genome shotgun (WGS) entry which is preliminary data.</text>
</comment>
<accession>A0AAV5TC09</accession>
<dbReference type="Proteomes" id="UP001432027">
    <property type="component" value="Unassembled WGS sequence"/>
</dbReference>
<gene>
    <name evidence="1" type="ORF">PENTCL1PPCAC_15285</name>
</gene>
<name>A0AAV5TC09_9BILA</name>
<evidence type="ECO:0000313" key="1">
    <source>
        <dbReference type="EMBL" id="GMS93110.1"/>
    </source>
</evidence>
<organism evidence="1 2">
    <name type="scientific">Pristionchus entomophagus</name>
    <dbReference type="NCBI Taxonomy" id="358040"/>
    <lineage>
        <taxon>Eukaryota</taxon>
        <taxon>Metazoa</taxon>
        <taxon>Ecdysozoa</taxon>
        <taxon>Nematoda</taxon>
        <taxon>Chromadorea</taxon>
        <taxon>Rhabditida</taxon>
        <taxon>Rhabditina</taxon>
        <taxon>Diplogasteromorpha</taxon>
        <taxon>Diplogasteroidea</taxon>
        <taxon>Neodiplogasteridae</taxon>
        <taxon>Pristionchus</taxon>
    </lineage>
</organism>
<keyword evidence="2" id="KW-1185">Reference proteome</keyword>
<feature type="non-terminal residue" evidence="1">
    <location>
        <position position="1"/>
    </location>
</feature>
<evidence type="ECO:0000313" key="2">
    <source>
        <dbReference type="Proteomes" id="UP001432027"/>
    </source>
</evidence>
<feature type="non-terminal residue" evidence="1">
    <location>
        <position position="196"/>
    </location>
</feature>
<protein>
    <submittedName>
        <fullName evidence="1">Uncharacterized protein</fullName>
    </submittedName>
</protein>
<dbReference type="EMBL" id="BTSX01000004">
    <property type="protein sequence ID" value="GMS93110.1"/>
    <property type="molecule type" value="Genomic_DNA"/>
</dbReference>
<dbReference type="AlphaFoldDB" id="A0AAV5TC09"/>
<proteinExistence type="predicted"/>
<sequence>SIISPARSLDYEIYDASSISRSSVAPKNVVIVLGAKRFVVKADKGPQGLPGIINSITYSAIKANSFTARLVGFDNAQENNVDGCTYAFKTPTFEGFEYHVNGPIISIVFDKKNPITLNANYNWLSVRDLDKSSFLATPGFHGCAKVNQLQIFHEFNGGFYGEDFDLHAEPNLRVIWDIDSNLTSDLIIKDMTNSKR</sequence>
<reference evidence="1" key="1">
    <citation type="submission" date="2023-10" db="EMBL/GenBank/DDBJ databases">
        <title>Genome assembly of Pristionchus species.</title>
        <authorList>
            <person name="Yoshida K."/>
            <person name="Sommer R.J."/>
        </authorList>
    </citation>
    <scope>NUCLEOTIDE SEQUENCE</scope>
    <source>
        <strain evidence="1">RS0144</strain>
    </source>
</reference>